<dbReference type="Proteomes" id="UP001243420">
    <property type="component" value="Chromosome"/>
</dbReference>
<organism evidence="3 4">
    <name type="scientific">Jannaschia ovalis</name>
    <dbReference type="NCBI Taxonomy" id="3038773"/>
    <lineage>
        <taxon>Bacteria</taxon>
        <taxon>Pseudomonadati</taxon>
        <taxon>Pseudomonadota</taxon>
        <taxon>Alphaproteobacteria</taxon>
        <taxon>Rhodobacterales</taxon>
        <taxon>Roseobacteraceae</taxon>
        <taxon>Jannaschia</taxon>
    </lineage>
</organism>
<evidence type="ECO:0000256" key="2">
    <source>
        <dbReference type="SAM" id="SignalP"/>
    </source>
</evidence>
<feature type="chain" id="PRO_5046683852" evidence="2">
    <location>
        <begin position="23"/>
        <end position="58"/>
    </location>
</feature>
<feature type="region of interest" description="Disordered" evidence="1">
    <location>
        <begin position="38"/>
        <end position="58"/>
    </location>
</feature>
<keyword evidence="2" id="KW-0732">Signal</keyword>
<proteinExistence type="predicted"/>
<dbReference type="EMBL" id="CP122537">
    <property type="protein sequence ID" value="WGH80070.1"/>
    <property type="molecule type" value="Genomic_DNA"/>
</dbReference>
<accession>A0ABY8LI65</accession>
<evidence type="ECO:0000256" key="1">
    <source>
        <dbReference type="SAM" id="MobiDB-lite"/>
    </source>
</evidence>
<feature type="signal peptide" evidence="2">
    <location>
        <begin position="1"/>
        <end position="22"/>
    </location>
</feature>
<protein>
    <submittedName>
        <fullName evidence="3">Uncharacterized protein</fullName>
    </submittedName>
</protein>
<evidence type="ECO:0000313" key="3">
    <source>
        <dbReference type="EMBL" id="WGH80070.1"/>
    </source>
</evidence>
<evidence type="ECO:0000313" key="4">
    <source>
        <dbReference type="Proteomes" id="UP001243420"/>
    </source>
</evidence>
<sequence length="58" mass="5712">MSTTLKTLTALPLIALLAACQAGGGVETEAGLEATLDQDIDGDGTIPGPTGAELQVSD</sequence>
<name>A0ABY8LI65_9RHOB</name>
<keyword evidence="4" id="KW-1185">Reference proteome</keyword>
<dbReference type="PROSITE" id="PS51257">
    <property type="entry name" value="PROKAR_LIPOPROTEIN"/>
    <property type="match status" value="1"/>
</dbReference>
<gene>
    <name evidence="3" type="ORF">P8627_07350</name>
</gene>
<dbReference type="RefSeq" id="WP_279967115.1">
    <property type="nucleotide sequence ID" value="NZ_CP122537.1"/>
</dbReference>
<reference evidence="3 4" key="1">
    <citation type="submission" date="2023-04" db="EMBL/GenBank/DDBJ databases">
        <title>Jannaschia ovalis sp. nov., a marine bacterium isolated from sea tidal flat.</title>
        <authorList>
            <person name="Kwon D.Y."/>
            <person name="Kim J.-J."/>
        </authorList>
    </citation>
    <scope>NUCLEOTIDE SEQUENCE [LARGE SCALE GENOMIC DNA]</scope>
    <source>
        <strain evidence="3 4">GRR-S6-38</strain>
    </source>
</reference>